<feature type="region of interest" description="Disordered" evidence="1">
    <location>
        <begin position="70"/>
        <end position="115"/>
    </location>
</feature>
<comment type="caution">
    <text evidence="2">The sequence shown here is derived from an EMBL/GenBank/DDBJ whole genome shotgun (WGS) entry which is preliminary data.</text>
</comment>
<dbReference type="AlphaFoldDB" id="A0A811QF66"/>
<reference evidence="2" key="1">
    <citation type="submission" date="2020-10" db="EMBL/GenBank/DDBJ databases">
        <authorList>
            <person name="Han B."/>
            <person name="Lu T."/>
            <person name="Zhao Q."/>
            <person name="Huang X."/>
            <person name="Zhao Y."/>
        </authorList>
    </citation>
    <scope>NUCLEOTIDE SEQUENCE</scope>
</reference>
<organism evidence="2 3">
    <name type="scientific">Miscanthus lutarioriparius</name>
    <dbReference type="NCBI Taxonomy" id="422564"/>
    <lineage>
        <taxon>Eukaryota</taxon>
        <taxon>Viridiplantae</taxon>
        <taxon>Streptophyta</taxon>
        <taxon>Embryophyta</taxon>
        <taxon>Tracheophyta</taxon>
        <taxon>Spermatophyta</taxon>
        <taxon>Magnoliopsida</taxon>
        <taxon>Liliopsida</taxon>
        <taxon>Poales</taxon>
        <taxon>Poaceae</taxon>
        <taxon>PACMAD clade</taxon>
        <taxon>Panicoideae</taxon>
        <taxon>Andropogonodae</taxon>
        <taxon>Andropogoneae</taxon>
        <taxon>Saccharinae</taxon>
        <taxon>Miscanthus</taxon>
    </lineage>
</organism>
<accession>A0A811QF66</accession>
<dbReference type="EMBL" id="CAJGYO010000011">
    <property type="protein sequence ID" value="CAD6259423.1"/>
    <property type="molecule type" value="Genomic_DNA"/>
</dbReference>
<keyword evidence="3" id="KW-1185">Reference proteome</keyword>
<feature type="compositionally biased region" description="Low complexity" evidence="1">
    <location>
        <begin position="103"/>
        <end position="115"/>
    </location>
</feature>
<gene>
    <name evidence="2" type="ORF">NCGR_LOCUS42863</name>
</gene>
<feature type="region of interest" description="Disordered" evidence="1">
    <location>
        <begin position="1"/>
        <end position="54"/>
    </location>
</feature>
<sequence length="115" mass="11748">MLERWPKAKRSGSRGETSKELSEQGHATVTAKGSGVPRSSEQERCAEMPATSAQHRSVVAALCYAAVAGSETSPSTSAVPAKEPMKTSSPNTPLDYGVGGSGAPSSADDAALVRS</sequence>
<proteinExistence type="predicted"/>
<evidence type="ECO:0000313" key="2">
    <source>
        <dbReference type="EMBL" id="CAD6259423.1"/>
    </source>
</evidence>
<evidence type="ECO:0000256" key="1">
    <source>
        <dbReference type="SAM" id="MobiDB-lite"/>
    </source>
</evidence>
<evidence type="ECO:0000313" key="3">
    <source>
        <dbReference type="Proteomes" id="UP000604825"/>
    </source>
</evidence>
<dbReference type="Proteomes" id="UP000604825">
    <property type="component" value="Unassembled WGS sequence"/>
</dbReference>
<name>A0A811QF66_9POAL</name>
<protein>
    <submittedName>
        <fullName evidence="2">Uncharacterized protein</fullName>
    </submittedName>
</protein>